<feature type="compositionally biased region" description="Basic residues" evidence="9">
    <location>
        <begin position="994"/>
        <end position="1006"/>
    </location>
</feature>
<keyword evidence="7 10" id="KW-1133">Transmembrane helix</keyword>
<evidence type="ECO:0000256" key="8">
    <source>
        <dbReference type="ARBA" id="ARBA00029978"/>
    </source>
</evidence>
<feature type="transmembrane region" description="Helical" evidence="10">
    <location>
        <begin position="167"/>
        <end position="195"/>
    </location>
</feature>
<dbReference type="InterPro" id="IPR008896">
    <property type="entry name" value="TIC214"/>
</dbReference>
<dbReference type="PANTHER" id="PTHR33163">
    <property type="entry name" value="PROTEIN TIC 214-RELATED"/>
    <property type="match status" value="1"/>
</dbReference>
<feature type="transmembrane region" description="Helical" evidence="10">
    <location>
        <begin position="31"/>
        <end position="49"/>
    </location>
</feature>
<organism evidence="11">
    <name type="scientific">Cirsium arvense</name>
    <name type="common">Canada thistle</name>
    <name type="synonym">Carduus arvensis</name>
    <dbReference type="NCBI Taxonomy" id="41550"/>
    <lineage>
        <taxon>Eukaryota</taxon>
        <taxon>Viridiplantae</taxon>
        <taxon>Streptophyta</taxon>
        <taxon>Embryophyta</taxon>
        <taxon>Tracheophyta</taxon>
        <taxon>Spermatophyta</taxon>
        <taxon>Magnoliopsida</taxon>
        <taxon>eudicotyledons</taxon>
        <taxon>Gunneridae</taxon>
        <taxon>Pentapetalae</taxon>
        <taxon>asterids</taxon>
        <taxon>campanulids</taxon>
        <taxon>Asterales</taxon>
        <taxon>Asteraceae</taxon>
        <taxon>Carduoideae</taxon>
        <taxon>Cardueae</taxon>
        <taxon>Carduinae</taxon>
        <taxon>Cirsium</taxon>
    </lineage>
</organism>
<keyword evidence="6" id="KW-0813">Transport</keyword>
<dbReference type="GO" id="GO:0015031">
    <property type="term" value="P:protein transport"/>
    <property type="evidence" value="ECO:0007669"/>
    <property type="project" value="UniProtKB-KW"/>
</dbReference>
<dbReference type="Pfam" id="PF05758">
    <property type="entry name" value="Ycf1"/>
    <property type="match status" value="2"/>
</dbReference>
<protein>
    <recommendedName>
        <fullName evidence="4">Protein TIC 214</fullName>
    </recommendedName>
    <alternativeName>
        <fullName evidence="8">Translocon at the inner envelope membrane of chloroplasts 214</fullName>
    </alternativeName>
</protein>
<reference evidence="11" key="1">
    <citation type="journal article" date="2018" name="J. ISSAAS">
        <title>Mutation rates in seeds and seed-banking influence substitution rates across the angiosperm phylogeny.</title>
        <authorList>
            <person name="Dann M."/>
            <person name="Bellot S."/>
            <person name="Schepella S."/>
            <person name="Schaefer H."/>
            <person name="Tellier A."/>
        </authorList>
    </citation>
    <scope>NUCLEOTIDE SEQUENCE</scope>
</reference>
<keyword evidence="11" id="KW-0934">Plastid</keyword>
<comment type="subunit">
    <text evidence="3">Part of the Tic complex.</text>
</comment>
<evidence type="ECO:0000256" key="10">
    <source>
        <dbReference type="SAM" id="Phobius"/>
    </source>
</evidence>
<dbReference type="RefSeq" id="YP_009460559.1">
    <property type="nucleotide sequence ID" value="NC_036965.1"/>
</dbReference>
<dbReference type="GeneID" id="35988415"/>
<dbReference type="PANTHER" id="PTHR33163:SF40">
    <property type="entry name" value="PROTEIN TIC 214"/>
    <property type="match status" value="1"/>
</dbReference>
<evidence type="ECO:0000256" key="5">
    <source>
        <dbReference type="ARBA" id="ARBA00022692"/>
    </source>
</evidence>
<geneLocation type="plastid" evidence="11"/>
<gene>
    <name evidence="11" type="primary">ycf1</name>
</gene>
<accession>A0A2K9RI46</accession>
<evidence type="ECO:0000256" key="9">
    <source>
        <dbReference type="SAM" id="MobiDB-lite"/>
    </source>
</evidence>
<feature type="transmembrane region" description="Helical" evidence="10">
    <location>
        <begin position="127"/>
        <end position="147"/>
    </location>
</feature>
<evidence type="ECO:0000256" key="1">
    <source>
        <dbReference type="ARBA" id="ARBA00004446"/>
    </source>
</evidence>
<feature type="transmembrane region" description="Helical" evidence="10">
    <location>
        <begin position="87"/>
        <end position="106"/>
    </location>
</feature>
<sequence length="1750" mass="210560">MILKSFLLGNLVSLCMKIINSVVVVGLYYGFLTTFSIGPSYLFLLRAHVMEEGEEGTEKKVSATTGFITGQLIMFISIYYAPLHLALGRPHTITVLALPYLLFHFFCNTHTHFFDYGSITRNSMRNLSIQCVFLNNLIFQLFNHFIFSSSMLARLVNIFMFRCNSKMLFVTSSFFGWIIGHILFMKWIGLVLVWIRKNRSIRKYIRSNKYLRYLAVELMSISMAGYFRILFFITCVYYLGRTPSPIFSKKLNNLYRIEEDYDDEEEEFDNNRWVYYMSRNQENLKFKILDKNKKYEENFKFEILDKNKKYEEKYVCLFEKPLLTFFFDYNRWNRPLRYIRKVKTKGLTRKEASQYFFYTCQSDGKQRISFTYPPSLSTFGEMIARRVSLSTLEKLSADELYTQWLYTNKQKNNNLNNEFINRIEALETVFLSLNILETKTRLSNDETKNKNNFLVKLCNAETKNKNNCLVKMYDPLLNGMYRGRMKKLFSSSIIKETSIENCTETSELNKIHDILVPYPNSREYEPKIERSEKKQGKIDSNRNNRVNFLLNTIDPKRQKKSIGINEIGKKNPRWSYKLINLLGQHFKKRRKEHGVLYGLDHQLRTRRFKRITFLSRSSVTLRSFKQSNFDDYNLFKRFNRDSGFINYLEEPDFRRAVIKGSMRTQRRKVVIWGPSLGNAHSPLFFEKMENFPFPISDLMKLFSNIRDWLAVKSELEILDQEFRIKKNYQATGIEIWDNIPHRQKTRSILLIAQAIFRKYIKFPLLIIAKNIGRILLGQSPEWYEDFRDWNREIYLRCSLNGIQFYKKDFPKNWLKEGFQIKILYPFHLKPWHSSKRRLYKRDLKKQDDFDSCFLTVFGMEMEYPFGPPRKTPSFFEPIFKDIDFKVELRKFNFRVRRVLKKITKKEAKAFLFVKRIIKQLFKGKTIPLFIPREIYESSETKKEKDSIISNQIINESVSQIRSTGWTNYSQAEEEMQNRIDRRSTIINQIEIMKKEKKRGRPGKKKNQNNNGESPPKNGKLFKRKNIQLIVKFFIEKIYIDIFLCIINMRRIALQLFIASTKKILDKYIYNNKTNQESINKTKQNKIDFIWPMTIKRAFDNLINSKGKPHIFFDLSYLSQNYVFFKLSQSQVINFNKLRSILQYNRPSFFLKTEIKDFFGRQGIFHSELRHKKLPNYGMNPWKNWLRGDYQYDLSQITWSRLVPQKWRNGINQSHTSQNKDLNKWYSYEKDPLVDYKEKQNSKVYLLPSKEENFQKNYRYDLLSYKYIHSETNKNSYIYRSSLETNKNQENSNRNKEKFFNILKNIPMNNYLGKSYSYIIYMEKNYMEKNPDRKYFVCKIKKKIKAEPKPNKDQKMDKIHNNVLFYLPINSNSEINYKYKRVFFDWMVMFFDWMGMNEKILILNRFTSTPKVVFFPEFVILYDKYKKKPWFIPSKLLLFNLNINPTFSENKNINVKEEEDEYFFGKQEQNEDFLNFSPSNSKQYFKLKNQNNIEESFLQPIRKLRIVLTGEFPLQLQWNGRVSKLNQKMIDNIPVYGLLFNLRKVSKIVLSCIKRKEMNLDIMFERLDLTELMKNRVLIMERARLSVKNDGQFFMYQIIGISLVHKNKHQSNQRYRKPKNVAKNNFDESIPRHKRKTLNRDKKNYDLLVPEKILSSRRRRELRILISFNLNLKTRNGVHRNTVFSKENKIKNWSQFLDESKHFDRKKNELMKLKFFFWPNYRLEDLACMNRYWFDTNNGSRLSMLRIYMYP</sequence>
<comment type="similarity">
    <text evidence="2">Belongs to the TIC214 family.</text>
</comment>
<keyword evidence="6" id="KW-0653">Protein transport</keyword>
<feature type="region of interest" description="Disordered" evidence="9">
    <location>
        <begin position="992"/>
        <end position="1018"/>
    </location>
</feature>
<dbReference type="EMBL" id="KY562583">
    <property type="protein sequence ID" value="AUT81781.1"/>
    <property type="molecule type" value="Genomic_DNA"/>
</dbReference>
<comment type="subcellular location">
    <subcellularLocation>
        <location evidence="1">Plastid membrane</location>
        <topology evidence="1">Multi-pass membrane protein</topology>
    </subcellularLocation>
</comment>
<name>A0A2K9RI46_CIRAR</name>
<keyword evidence="5 10" id="KW-0812">Transmembrane</keyword>
<evidence type="ECO:0000256" key="7">
    <source>
        <dbReference type="ARBA" id="ARBA00022989"/>
    </source>
</evidence>
<evidence type="ECO:0000256" key="6">
    <source>
        <dbReference type="ARBA" id="ARBA00022927"/>
    </source>
</evidence>
<evidence type="ECO:0000256" key="4">
    <source>
        <dbReference type="ARBA" id="ARBA00016640"/>
    </source>
</evidence>
<keyword evidence="10" id="KW-0472">Membrane</keyword>
<feature type="transmembrane region" description="Helical" evidence="10">
    <location>
        <begin position="216"/>
        <end position="240"/>
    </location>
</feature>
<feature type="transmembrane region" description="Helical" evidence="10">
    <location>
        <begin position="61"/>
        <end position="81"/>
    </location>
</feature>
<evidence type="ECO:0000256" key="3">
    <source>
        <dbReference type="ARBA" id="ARBA00011510"/>
    </source>
</evidence>
<dbReference type="GO" id="GO:0042170">
    <property type="term" value="C:plastid membrane"/>
    <property type="evidence" value="ECO:0007669"/>
    <property type="project" value="UniProtKB-SubCell"/>
</dbReference>
<evidence type="ECO:0000256" key="2">
    <source>
        <dbReference type="ARBA" id="ARBA00009956"/>
    </source>
</evidence>
<evidence type="ECO:0000313" key="11">
    <source>
        <dbReference type="EMBL" id="AUT81781.1"/>
    </source>
</evidence>
<proteinExistence type="inferred from homology"/>